<protein>
    <submittedName>
        <fullName evidence="9">Hydroxyacid oxidase</fullName>
    </submittedName>
</protein>
<evidence type="ECO:0000256" key="1">
    <source>
        <dbReference type="ARBA" id="ARBA00001917"/>
    </source>
</evidence>
<dbReference type="PROSITE" id="PS51349">
    <property type="entry name" value="FMN_HYDROXY_ACID_DH_2"/>
    <property type="match status" value="1"/>
</dbReference>
<feature type="binding site" evidence="7">
    <location>
        <position position="255"/>
    </location>
    <ligand>
        <name>FMN</name>
        <dbReference type="ChEBI" id="CHEBI:58210"/>
    </ligand>
</feature>
<dbReference type="SUPFAM" id="SSF51395">
    <property type="entry name" value="FMN-linked oxidoreductases"/>
    <property type="match status" value="1"/>
</dbReference>
<keyword evidence="10" id="KW-1185">Reference proteome</keyword>
<dbReference type="InterPro" id="IPR008259">
    <property type="entry name" value="FMN_hydac_DH_AS"/>
</dbReference>
<dbReference type="InterPro" id="IPR000262">
    <property type="entry name" value="FMN-dep_DH"/>
</dbReference>
<dbReference type="FunCoup" id="D3BRV9">
    <property type="interactions" value="137"/>
</dbReference>
<evidence type="ECO:0000259" key="8">
    <source>
        <dbReference type="PROSITE" id="PS51349"/>
    </source>
</evidence>
<evidence type="ECO:0000313" key="9">
    <source>
        <dbReference type="EMBL" id="EFA76141.1"/>
    </source>
</evidence>
<reference evidence="9 10" key="1">
    <citation type="journal article" date="2011" name="Genome Res.">
        <title>Phylogeny-wide analysis of social amoeba genomes highlights ancient origins for complex intercellular communication.</title>
        <authorList>
            <person name="Heidel A.J."/>
            <person name="Lawal H.M."/>
            <person name="Felder M."/>
            <person name="Schilde C."/>
            <person name="Helps N.R."/>
            <person name="Tunggal B."/>
            <person name="Rivero F."/>
            <person name="John U."/>
            <person name="Schleicher M."/>
            <person name="Eichinger L."/>
            <person name="Platzer M."/>
            <person name="Noegel A.A."/>
            <person name="Schaap P."/>
            <person name="Gloeckner G."/>
        </authorList>
    </citation>
    <scope>NUCLEOTIDE SEQUENCE [LARGE SCALE GENOMIC DNA]</scope>
    <source>
        <strain evidence="10">ATCC 26659 / Pp 5 / PN500</strain>
    </source>
</reference>
<dbReference type="OMA" id="RIWFRPK"/>
<dbReference type="RefSeq" id="XP_020428275.1">
    <property type="nucleotide sequence ID" value="XM_020581488.1"/>
</dbReference>
<dbReference type="AlphaFoldDB" id="D3BRV9"/>
<proteinExistence type="inferred from homology"/>
<evidence type="ECO:0000313" key="10">
    <source>
        <dbReference type="Proteomes" id="UP000001396"/>
    </source>
</evidence>
<accession>D3BRV9</accession>
<feature type="binding site" evidence="7">
    <location>
        <position position="162"/>
    </location>
    <ligand>
        <name>FMN</name>
        <dbReference type="ChEBI" id="CHEBI:58210"/>
    </ligand>
</feature>
<feature type="binding site" evidence="7">
    <location>
        <position position="134"/>
    </location>
    <ligand>
        <name>FMN</name>
        <dbReference type="ChEBI" id="CHEBI:58210"/>
    </ligand>
</feature>
<feature type="binding site" evidence="7">
    <location>
        <begin position="83"/>
        <end position="85"/>
    </location>
    <ligand>
        <name>FMN</name>
        <dbReference type="ChEBI" id="CHEBI:58210"/>
    </ligand>
</feature>
<dbReference type="STRING" id="670386.D3BRV9"/>
<dbReference type="CDD" id="cd02809">
    <property type="entry name" value="alpha_hydroxyacid_oxid_FMN"/>
    <property type="match status" value="1"/>
</dbReference>
<evidence type="ECO:0000256" key="6">
    <source>
        <dbReference type="PIRSR" id="PIRSR000138-1"/>
    </source>
</evidence>
<dbReference type="EMBL" id="ADBJ01000050">
    <property type="protein sequence ID" value="EFA76141.1"/>
    <property type="molecule type" value="Genomic_DNA"/>
</dbReference>
<evidence type="ECO:0000256" key="3">
    <source>
        <dbReference type="ARBA" id="ARBA00022643"/>
    </source>
</evidence>
<dbReference type="PROSITE" id="PS00557">
    <property type="entry name" value="FMN_HYDROXY_ACID_DH_1"/>
    <property type="match status" value="1"/>
</dbReference>
<dbReference type="FunFam" id="3.20.20.70:FF:000056">
    <property type="entry name" value="hydroxyacid oxidase 2"/>
    <property type="match status" value="1"/>
</dbReference>
<keyword evidence="3 7" id="KW-0288">FMN</keyword>
<dbReference type="InterPro" id="IPR012133">
    <property type="entry name" value="Alpha-hydoxy_acid_DH_FMN"/>
</dbReference>
<name>D3BRV9_HETP5</name>
<dbReference type="Proteomes" id="UP000001396">
    <property type="component" value="Unassembled WGS sequence"/>
</dbReference>
<feature type="binding site" evidence="7">
    <location>
        <position position="260"/>
    </location>
    <ligand>
        <name>glyoxylate</name>
        <dbReference type="ChEBI" id="CHEBI:36655"/>
    </ligand>
</feature>
<dbReference type="PIRSF" id="PIRSF000138">
    <property type="entry name" value="Al-hdrx_acd_dh"/>
    <property type="match status" value="1"/>
</dbReference>
<keyword evidence="2 7" id="KW-0285">Flavoprotein</keyword>
<dbReference type="GO" id="GO:0005737">
    <property type="term" value="C:cytoplasm"/>
    <property type="evidence" value="ECO:0007669"/>
    <property type="project" value="UniProtKB-ARBA"/>
</dbReference>
<dbReference type="PANTHER" id="PTHR10578:SF107">
    <property type="entry name" value="2-HYDROXYACID OXIDASE 1"/>
    <property type="match status" value="1"/>
</dbReference>
<keyword evidence="4" id="KW-0560">Oxidoreductase</keyword>
<dbReference type="GO" id="GO:0010181">
    <property type="term" value="F:FMN binding"/>
    <property type="evidence" value="ECO:0007669"/>
    <property type="project" value="InterPro"/>
</dbReference>
<feature type="binding site" evidence="7">
    <location>
        <position position="171"/>
    </location>
    <ligand>
        <name>glyoxylate</name>
        <dbReference type="ChEBI" id="CHEBI:36655"/>
    </ligand>
</feature>
<feature type="binding site" evidence="7">
    <location>
        <position position="136"/>
    </location>
    <ligand>
        <name>glyoxylate</name>
        <dbReference type="ChEBI" id="CHEBI:36655"/>
    </ligand>
</feature>
<evidence type="ECO:0000256" key="2">
    <source>
        <dbReference type="ARBA" id="ARBA00022630"/>
    </source>
</evidence>
<feature type="binding site" evidence="7">
    <location>
        <position position="233"/>
    </location>
    <ligand>
        <name>FMN</name>
        <dbReference type="ChEBI" id="CHEBI:58210"/>
    </ligand>
</feature>
<feature type="active site" description="Proton acceptor" evidence="6">
    <location>
        <position position="257"/>
    </location>
</feature>
<dbReference type="Gene3D" id="3.20.20.70">
    <property type="entry name" value="Aldolase class I"/>
    <property type="match status" value="1"/>
</dbReference>
<evidence type="ECO:0000256" key="5">
    <source>
        <dbReference type="ARBA" id="ARBA00024042"/>
    </source>
</evidence>
<dbReference type="PANTHER" id="PTHR10578">
    <property type="entry name" value="S -2-HYDROXY-ACID OXIDASE-RELATED"/>
    <property type="match status" value="1"/>
</dbReference>
<feature type="binding site" evidence="7">
    <location>
        <position position="30"/>
    </location>
    <ligand>
        <name>glyoxylate</name>
        <dbReference type="ChEBI" id="CHEBI:36655"/>
    </ligand>
</feature>
<dbReference type="GO" id="GO:0016491">
    <property type="term" value="F:oxidoreductase activity"/>
    <property type="evidence" value="ECO:0007669"/>
    <property type="project" value="UniProtKB-KW"/>
</dbReference>
<gene>
    <name evidence="9" type="primary">hao</name>
    <name evidence="9" type="ORF">PPL_10722</name>
</gene>
<comment type="similarity">
    <text evidence="5">Belongs to the FMN-dependent alpha-hydroxy acid dehydrogenase family.</text>
</comment>
<feature type="binding site" evidence="7">
    <location>
        <begin position="288"/>
        <end position="292"/>
    </location>
    <ligand>
        <name>FMN</name>
        <dbReference type="ChEBI" id="CHEBI:58210"/>
    </ligand>
</feature>
<comment type="cofactor">
    <cofactor evidence="1">
        <name>FMN</name>
        <dbReference type="ChEBI" id="CHEBI:58210"/>
    </cofactor>
</comment>
<evidence type="ECO:0000256" key="4">
    <source>
        <dbReference type="ARBA" id="ARBA00023002"/>
    </source>
</evidence>
<comment type="caution">
    <text evidence="9">The sequence shown here is derived from an EMBL/GenBank/DDBJ whole genome shotgun (WGS) entry which is preliminary data.</text>
</comment>
<dbReference type="GeneID" id="31366191"/>
<feature type="binding site" evidence="7">
    <location>
        <position position="112"/>
    </location>
    <ligand>
        <name>FMN</name>
        <dbReference type="ChEBI" id="CHEBI:58210"/>
    </ligand>
</feature>
<feature type="binding site" evidence="7">
    <location>
        <begin position="311"/>
        <end position="312"/>
    </location>
    <ligand>
        <name>FMN</name>
        <dbReference type="ChEBI" id="CHEBI:58210"/>
    </ligand>
</feature>
<dbReference type="InterPro" id="IPR037396">
    <property type="entry name" value="FMN_HAD"/>
</dbReference>
<dbReference type="InParanoid" id="D3BRV9"/>
<feature type="binding site" evidence="7">
    <location>
        <position position="257"/>
    </location>
    <ligand>
        <name>glyoxylate</name>
        <dbReference type="ChEBI" id="CHEBI:36655"/>
    </ligand>
</feature>
<feature type="domain" description="FMN hydroxy acid dehydrogenase" evidence="8">
    <location>
        <begin position="4"/>
        <end position="362"/>
    </location>
</feature>
<organism evidence="9 10">
    <name type="scientific">Heterostelium pallidum (strain ATCC 26659 / Pp 5 / PN500)</name>
    <name type="common">Cellular slime mold</name>
    <name type="synonym">Polysphondylium pallidum</name>
    <dbReference type="NCBI Taxonomy" id="670386"/>
    <lineage>
        <taxon>Eukaryota</taxon>
        <taxon>Amoebozoa</taxon>
        <taxon>Evosea</taxon>
        <taxon>Eumycetozoa</taxon>
        <taxon>Dictyostelia</taxon>
        <taxon>Acytosteliales</taxon>
        <taxon>Acytosteliaceae</taxon>
        <taxon>Heterostelium</taxon>
    </lineage>
</organism>
<evidence type="ECO:0000256" key="7">
    <source>
        <dbReference type="PIRSR" id="PIRSR000138-2"/>
    </source>
</evidence>
<sequence>MSHNNYQDFVNIDEFKYAAEKKLPRMVYDYYASGSFDQITLAENQNYFSRIKLLPRCLIDVSNVDMRTNVLGIDLSFPLMIAPTAMQKMAHPVGETATWSAANELGTSMTLSSLSTTSIEELSKHANGNPGWFQLYVFKDRAITKNLVQRAEQIGYKAIVLTVDTPYLGRREADYRNGFRLPHGLKLQNFSDLPLADVEGGLNAYVATMIDSSLTWKDLDWLKSITKLPIIVKGVMSPRDAEIAVTHGVDAIIVSNHGARQLDTAPSTIEVLPYIVKAVNGRCPVILDGGVRRGTDILKALACGAKAVMIGRPVLWGLAVGGKDGVKRVLSLLHDELKLSMALAGVKSISQINKSLIWDPSEYTKL</sequence>
<dbReference type="InterPro" id="IPR013785">
    <property type="entry name" value="Aldolase_TIM"/>
</dbReference>
<dbReference type="Pfam" id="PF01070">
    <property type="entry name" value="FMN_dh"/>
    <property type="match status" value="1"/>
</dbReference>